<organism evidence="1 2">
    <name type="scientific">Solirubrobacter pauli</name>
    <dbReference type="NCBI Taxonomy" id="166793"/>
    <lineage>
        <taxon>Bacteria</taxon>
        <taxon>Bacillati</taxon>
        <taxon>Actinomycetota</taxon>
        <taxon>Thermoleophilia</taxon>
        <taxon>Solirubrobacterales</taxon>
        <taxon>Solirubrobacteraceae</taxon>
        <taxon>Solirubrobacter</taxon>
    </lineage>
</organism>
<comment type="caution">
    <text evidence="1">The sequence shown here is derived from an EMBL/GenBank/DDBJ whole genome shotgun (WGS) entry which is preliminary data.</text>
</comment>
<dbReference type="OrthoDB" id="9849880at2"/>
<name>A0A660LGN9_9ACTN</name>
<accession>A0A660LGN9</accession>
<dbReference type="RefSeq" id="WP_121250919.1">
    <property type="nucleotide sequence ID" value="NZ_RBIL01000001.1"/>
</dbReference>
<dbReference type="AlphaFoldDB" id="A0A660LGN9"/>
<proteinExistence type="predicted"/>
<evidence type="ECO:0008006" key="3">
    <source>
        <dbReference type="Google" id="ProtNLM"/>
    </source>
</evidence>
<dbReference type="Proteomes" id="UP000278962">
    <property type="component" value="Unassembled WGS sequence"/>
</dbReference>
<dbReference type="EMBL" id="RBIL01000001">
    <property type="protein sequence ID" value="RKQ93100.1"/>
    <property type="molecule type" value="Genomic_DNA"/>
</dbReference>
<protein>
    <recommendedName>
        <fullName evidence="3">Histidine kinase</fullName>
    </recommendedName>
</protein>
<evidence type="ECO:0000313" key="1">
    <source>
        <dbReference type="EMBL" id="RKQ93100.1"/>
    </source>
</evidence>
<gene>
    <name evidence="1" type="ORF">C8N24_2960</name>
</gene>
<sequence>MSELDAFELRYDAFGRCAVRVGGGARVLERHVEPAPPAAPWSLEARCGIAAGWLLAVRAPDDPEEARVLLEREVQRRTALAHERRLAELSASQGELLERLTHRLRTDVTTLQAVVDGALLGAFGAAEQAEIGAQVAATAAEAQRRLTAAREVMGVLAPAAPRDPEPIAATLRAELEGAGREATVTVHAEEEPFTFLPGPGWAACARRLAADERLAAFTVTADEHGWRVAADGTLTHAAQLVVAAGGFADTELVLPAAAPAF</sequence>
<evidence type="ECO:0000313" key="2">
    <source>
        <dbReference type="Proteomes" id="UP000278962"/>
    </source>
</evidence>
<keyword evidence="2" id="KW-1185">Reference proteome</keyword>
<reference evidence="1 2" key="1">
    <citation type="submission" date="2018-10" db="EMBL/GenBank/DDBJ databases">
        <title>Genomic Encyclopedia of Archaeal and Bacterial Type Strains, Phase II (KMG-II): from individual species to whole genera.</title>
        <authorList>
            <person name="Goeker M."/>
        </authorList>
    </citation>
    <scope>NUCLEOTIDE SEQUENCE [LARGE SCALE GENOMIC DNA]</scope>
    <source>
        <strain evidence="1 2">DSM 14954</strain>
    </source>
</reference>